<keyword evidence="8" id="KW-1015">Disulfide bond</keyword>
<dbReference type="GeneTree" id="ENSGT00940000165520"/>
<dbReference type="GO" id="GO:0005886">
    <property type="term" value="C:plasma membrane"/>
    <property type="evidence" value="ECO:0000318"/>
    <property type="project" value="GO_Central"/>
</dbReference>
<accession>A0A3Q1NMY0</accession>
<evidence type="ECO:0000256" key="2">
    <source>
        <dbReference type="ARBA" id="ARBA00004141"/>
    </source>
</evidence>
<evidence type="ECO:0000259" key="13">
    <source>
        <dbReference type="PROSITE" id="PS50262"/>
    </source>
</evidence>
<dbReference type="GeneID" id="785723"/>
<dbReference type="InterPro" id="IPR000725">
    <property type="entry name" value="Olfact_rcpt"/>
</dbReference>
<dbReference type="PRINTS" id="PR00245">
    <property type="entry name" value="OLFACTORYR"/>
</dbReference>
<evidence type="ECO:0000313" key="14">
    <source>
        <dbReference type="Ensembl" id="ENSBTAP00000074022.2"/>
    </source>
</evidence>
<dbReference type="InterPro" id="IPR000276">
    <property type="entry name" value="GPCR_Rhodpsn"/>
</dbReference>
<evidence type="ECO:0000256" key="11">
    <source>
        <dbReference type="RuleBase" id="RU000688"/>
    </source>
</evidence>
<feature type="transmembrane region" description="Helical" evidence="12">
    <location>
        <begin position="59"/>
        <end position="78"/>
    </location>
</feature>
<dbReference type="SUPFAM" id="SSF81321">
    <property type="entry name" value="Family A G protein-coupled receptor-like"/>
    <property type="match status" value="1"/>
</dbReference>
<sequence length="312" mass="35570">MDGVNDSVVSEFVLIGLSNSWKMHLFLFWFFFVFYLGIILGNLFIVFTVIIDSHLHSPMYFLLANLSLLDLGLSSTTVPKMISDLYTNCKIISFPKCMTQIFFIHVMGGVEMVLLIAMAFDRYTAICKPLHYLTIMSSKMCVSFVVVAWIVGIIHAVSQFVFVINLPFCGPNKVDSFYCDFPRVMKLACVDIYKLEFVIIANSGFISMATFFSLIISYIFILVTVWKRSSGDLSKAFFTLSAHITVVILFFMPCMFLYVWPFPTTSLDKYLFIVDFAITPILNPTIYTLRNKDMRFAMRRLGKRIVGSSGIS</sequence>
<dbReference type="Pfam" id="PF13853">
    <property type="entry name" value="7tm_4"/>
    <property type="match status" value="1"/>
</dbReference>
<feature type="transmembrane region" description="Helical" evidence="12">
    <location>
        <begin position="205"/>
        <end position="225"/>
    </location>
</feature>
<dbReference type="GO" id="GO:0004984">
    <property type="term" value="F:olfactory receptor activity"/>
    <property type="evidence" value="ECO:0000318"/>
    <property type="project" value="GO_Central"/>
</dbReference>
<keyword evidence="7 12" id="KW-0472">Membrane</keyword>
<evidence type="ECO:0000256" key="7">
    <source>
        <dbReference type="ARBA" id="ARBA00023136"/>
    </source>
</evidence>
<dbReference type="STRING" id="9913.ENSBTAP00000074022"/>
<dbReference type="GO" id="GO:0004930">
    <property type="term" value="F:G protein-coupled receptor activity"/>
    <property type="evidence" value="ECO:0007669"/>
    <property type="project" value="UniProtKB-KW"/>
</dbReference>
<keyword evidence="9 11" id="KW-0675">Receptor</keyword>
<evidence type="ECO:0000256" key="9">
    <source>
        <dbReference type="ARBA" id="ARBA00023170"/>
    </source>
</evidence>
<keyword evidence="15" id="KW-1185">Reference proteome</keyword>
<keyword evidence="5 12" id="KW-1133">Transmembrane helix</keyword>
<feature type="transmembrane region" description="Helical" evidence="12">
    <location>
        <begin position="237"/>
        <end position="258"/>
    </location>
</feature>
<dbReference type="KEGG" id="bta:785723"/>
<dbReference type="CTD" id="100684042"/>
<keyword evidence="4 11" id="KW-0812">Transmembrane</keyword>
<gene>
    <name evidence="14 16" type="primary">OR4G9</name>
</gene>
<comment type="function">
    <text evidence="1">Putative odorant or sperm cell receptor.</text>
</comment>
<dbReference type="VEuPathDB" id="HostDB:ENSBTAG00000050516"/>
<feature type="transmembrane region" description="Helical" evidence="12">
    <location>
        <begin position="98"/>
        <end position="120"/>
    </location>
</feature>
<evidence type="ECO:0000256" key="10">
    <source>
        <dbReference type="ARBA" id="ARBA00023224"/>
    </source>
</evidence>
<keyword evidence="12" id="KW-1003">Cell membrane</keyword>
<reference evidence="14" key="3">
    <citation type="submission" date="2025-09" db="UniProtKB">
        <authorList>
            <consortium name="Ensembl"/>
        </authorList>
    </citation>
    <scope>IDENTIFICATION</scope>
    <source>
        <strain evidence="14">Hereford</strain>
    </source>
</reference>
<reference evidence="14" key="1">
    <citation type="submission" date="2018-03" db="EMBL/GenBank/DDBJ databases">
        <title>ARS-UCD1.2.</title>
        <authorList>
            <person name="Rosen B.D."/>
            <person name="Bickhart D.M."/>
            <person name="Koren S."/>
            <person name="Schnabel R.D."/>
            <person name="Hall R."/>
            <person name="Zimin A."/>
            <person name="Dreischer C."/>
            <person name="Schultheiss S."/>
            <person name="Schroeder S.G."/>
            <person name="Elsik C.G."/>
            <person name="Couldrey C."/>
            <person name="Liu G.E."/>
            <person name="Van Tassell C.P."/>
            <person name="Phillippy A.M."/>
            <person name="Smith T.P.L."/>
            <person name="Medrano J.F."/>
        </authorList>
    </citation>
    <scope>NUCLEOTIDE SEQUENCE [LARGE SCALE GENOMIC DNA]</scope>
    <source>
        <strain evidence="14">Hereford</strain>
    </source>
</reference>
<dbReference type="InterPro" id="IPR017452">
    <property type="entry name" value="GPCR_Rhodpsn_7TM"/>
</dbReference>
<evidence type="ECO:0000256" key="1">
    <source>
        <dbReference type="ARBA" id="ARBA00003929"/>
    </source>
</evidence>
<dbReference type="VGNC" id="VGNC:100996">
    <property type="gene designation" value="OR4G9"/>
</dbReference>
<feature type="transmembrane region" description="Helical" evidence="12">
    <location>
        <begin position="141"/>
        <end position="164"/>
    </location>
</feature>
<dbReference type="FunFam" id="1.20.1070.10:FF:000012">
    <property type="entry name" value="Olfactory receptor"/>
    <property type="match status" value="1"/>
</dbReference>
<dbReference type="AlphaFoldDB" id="A0A3Q1NMY0"/>
<dbReference type="Proteomes" id="UP000009136">
    <property type="component" value="Chromosome 10"/>
</dbReference>
<organism evidence="14 15">
    <name type="scientific">Bos taurus</name>
    <name type="common">Bovine</name>
    <dbReference type="NCBI Taxonomy" id="9913"/>
    <lineage>
        <taxon>Eukaryota</taxon>
        <taxon>Metazoa</taxon>
        <taxon>Chordata</taxon>
        <taxon>Craniata</taxon>
        <taxon>Vertebrata</taxon>
        <taxon>Euteleostomi</taxon>
        <taxon>Mammalia</taxon>
        <taxon>Eutheria</taxon>
        <taxon>Laurasiatheria</taxon>
        <taxon>Artiodactyla</taxon>
        <taxon>Ruminantia</taxon>
        <taxon>Pecora</taxon>
        <taxon>Bovidae</taxon>
        <taxon>Bovinae</taxon>
        <taxon>Bos</taxon>
    </lineage>
</organism>
<protein>
    <recommendedName>
        <fullName evidence="12">Olfactory receptor</fullName>
    </recommendedName>
</protein>
<evidence type="ECO:0000256" key="5">
    <source>
        <dbReference type="ARBA" id="ARBA00022989"/>
    </source>
</evidence>
<evidence type="ECO:0000313" key="15">
    <source>
        <dbReference type="Proteomes" id="UP000009136"/>
    </source>
</evidence>
<feature type="transmembrane region" description="Helical" evidence="12">
    <location>
        <begin position="26"/>
        <end position="47"/>
    </location>
</feature>
<keyword evidence="12" id="KW-0716">Sensory transduction</keyword>
<dbReference type="Gene3D" id="1.20.1070.10">
    <property type="entry name" value="Rhodopsin 7-helix transmembrane proteins"/>
    <property type="match status" value="1"/>
</dbReference>
<dbReference type="InParanoid" id="A0A3Q1NMY0"/>
<dbReference type="InterPro" id="IPR050427">
    <property type="entry name" value="Olfactory_Receptors"/>
</dbReference>
<evidence type="ECO:0000256" key="3">
    <source>
        <dbReference type="ARBA" id="ARBA00010663"/>
    </source>
</evidence>
<comment type="similarity">
    <text evidence="3 11">Belongs to the G-protein coupled receptor 1 family.</text>
</comment>
<keyword evidence="6 11" id="KW-0297">G-protein coupled receptor</keyword>
<evidence type="ECO:0000256" key="4">
    <source>
        <dbReference type="ARBA" id="ARBA00022692"/>
    </source>
</evidence>
<feature type="transmembrane region" description="Helical" evidence="12">
    <location>
        <begin position="270"/>
        <end position="289"/>
    </location>
</feature>
<evidence type="ECO:0000256" key="6">
    <source>
        <dbReference type="ARBA" id="ARBA00023040"/>
    </source>
</evidence>
<keyword evidence="12" id="KW-0552">Olfaction</keyword>
<dbReference type="CDD" id="cd15226">
    <property type="entry name" value="7tmA_OR4-like"/>
    <property type="match status" value="1"/>
</dbReference>
<proteinExistence type="inferred from homology"/>
<dbReference type="GO" id="GO:0050911">
    <property type="term" value="P:detection of chemical stimulus involved in sensory perception of smell"/>
    <property type="evidence" value="ECO:0000318"/>
    <property type="project" value="GO_Central"/>
</dbReference>
<dbReference type="GlyGen" id="A0A3Q1NMY0">
    <property type="glycosylation" value="1 site"/>
</dbReference>
<name>A0A3Q1NMY0_BOVIN</name>
<dbReference type="RefSeq" id="NP_001377365.1">
    <property type="nucleotide sequence ID" value="NM_001390436.1"/>
</dbReference>
<keyword evidence="10 11" id="KW-0807">Transducer</keyword>
<dbReference type="PaxDb" id="9913-ENSBTAP00000055383"/>
<dbReference type="PRINTS" id="PR00237">
    <property type="entry name" value="GPCRRHODOPSN"/>
</dbReference>
<feature type="domain" description="G-protein coupled receptors family 1 profile" evidence="13">
    <location>
        <begin position="41"/>
        <end position="287"/>
    </location>
</feature>
<dbReference type="PROSITE" id="PS50262">
    <property type="entry name" value="G_PROTEIN_RECEP_F1_2"/>
    <property type="match status" value="1"/>
</dbReference>
<comment type="subcellular location">
    <subcellularLocation>
        <location evidence="12">Cell membrane</location>
        <topology evidence="12">Multi-pass membrane protein</topology>
    </subcellularLocation>
    <subcellularLocation>
        <location evidence="2">Membrane</location>
        <topology evidence="2">Multi-pass membrane protein</topology>
    </subcellularLocation>
</comment>
<dbReference type="Ensembl" id="ENSBTAT00000075595.2">
    <property type="protein sequence ID" value="ENSBTAP00000074022.2"/>
    <property type="gene ID" value="ENSBTAG00000072497.1"/>
</dbReference>
<evidence type="ECO:0000313" key="16">
    <source>
        <dbReference type="VGNC" id="VGNC:100996"/>
    </source>
</evidence>
<evidence type="ECO:0000256" key="8">
    <source>
        <dbReference type="ARBA" id="ARBA00023157"/>
    </source>
</evidence>
<dbReference type="PROSITE" id="PS00237">
    <property type="entry name" value="G_PROTEIN_RECEP_F1_1"/>
    <property type="match status" value="1"/>
</dbReference>
<reference evidence="14" key="2">
    <citation type="submission" date="2025-08" db="UniProtKB">
        <authorList>
            <consortium name="Ensembl"/>
        </authorList>
    </citation>
    <scope>IDENTIFICATION</scope>
    <source>
        <strain evidence="14">Hereford</strain>
    </source>
</reference>
<dbReference type="PANTHER" id="PTHR48002">
    <property type="entry name" value="OLFACTORY RECEPTOR"/>
    <property type="match status" value="1"/>
</dbReference>
<evidence type="ECO:0000256" key="12">
    <source>
        <dbReference type="RuleBase" id="RU363047"/>
    </source>
</evidence>